<feature type="compositionally biased region" description="Basic and acidic residues" evidence="6">
    <location>
        <begin position="504"/>
        <end position="514"/>
    </location>
</feature>
<dbReference type="EMBL" id="KB096324">
    <property type="protein sequence ID" value="ESO06497.1"/>
    <property type="molecule type" value="Genomic_DNA"/>
</dbReference>
<dbReference type="InterPro" id="IPR000719">
    <property type="entry name" value="Prot_kinase_dom"/>
</dbReference>
<keyword evidence="11" id="KW-1185">Reference proteome</keyword>
<evidence type="ECO:0000256" key="2">
    <source>
        <dbReference type="ARBA" id="ARBA00012513"/>
    </source>
</evidence>
<feature type="domain" description="CNH" evidence="8">
    <location>
        <begin position="613"/>
        <end position="898"/>
    </location>
</feature>
<dbReference type="InterPro" id="IPR001180">
    <property type="entry name" value="CNH_dom"/>
</dbReference>
<dbReference type="InterPro" id="IPR011009">
    <property type="entry name" value="Kinase-like_dom_sf"/>
</dbReference>
<feature type="region of interest" description="Disordered" evidence="6">
    <location>
        <begin position="200"/>
        <end position="247"/>
    </location>
</feature>
<dbReference type="Gene3D" id="1.10.510.10">
    <property type="entry name" value="Transferase(Phosphotransferase) domain 1"/>
    <property type="match status" value="1"/>
</dbReference>
<dbReference type="GO" id="GO:0004674">
    <property type="term" value="F:protein serine/threonine kinase activity"/>
    <property type="evidence" value="ECO:0007669"/>
    <property type="project" value="UniProtKB-KW"/>
</dbReference>
<feature type="compositionally biased region" description="Polar residues" evidence="6">
    <location>
        <begin position="320"/>
        <end position="336"/>
    </location>
</feature>
<protein>
    <recommendedName>
        <fullName evidence="2">non-specific serine/threonine protein kinase</fullName>
        <ecNumber evidence="2">2.7.11.1</ecNumber>
    </recommendedName>
</protein>
<dbReference type="RefSeq" id="XP_009015865.1">
    <property type="nucleotide sequence ID" value="XM_009017617.1"/>
</dbReference>
<feature type="compositionally biased region" description="Low complexity" evidence="6">
    <location>
        <begin position="296"/>
        <end position="313"/>
    </location>
</feature>
<feature type="compositionally biased region" description="Acidic residues" evidence="6">
    <location>
        <begin position="216"/>
        <end position="229"/>
    </location>
</feature>
<dbReference type="InParanoid" id="T1EE04"/>
<dbReference type="SUPFAM" id="SSF56112">
    <property type="entry name" value="Protein kinase-like (PK-like)"/>
    <property type="match status" value="1"/>
</dbReference>
<dbReference type="Proteomes" id="UP000015101">
    <property type="component" value="Unassembled WGS sequence"/>
</dbReference>
<dbReference type="HOGENOM" id="CLU_001831_2_0_1"/>
<dbReference type="AlphaFoldDB" id="T1EE04"/>
<dbReference type="KEGG" id="hro:HELRODRAFT_106153"/>
<reference evidence="11" key="1">
    <citation type="submission" date="2012-12" db="EMBL/GenBank/DDBJ databases">
        <authorList>
            <person name="Hellsten U."/>
            <person name="Grimwood J."/>
            <person name="Chapman J.A."/>
            <person name="Shapiro H."/>
            <person name="Aerts A."/>
            <person name="Otillar R.P."/>
            <person name="Terry A.Y."/>
            <person name="Boore J.L."/>
            <person name="Simakov O."/>
            <person name="Marletaz F."/>
            <person name="Cho S.-J."/>
            <person name="Edsinger-Gonzales E."/>
            <person name="Havlak P."/>
            <person name="Kuo D.-H."/>
            <person name="Larsson T."/>
            <person name="Lv J."/>
            <person name="Arendt D."/>
            <person name="Savage R."/>
            <person name="Osoegawa K."/>
            <person name="de Jong P."/>
            <person name="Lindberg D.R."/>
            <person name="Seaver E.C."/>
            <person name="Weisblat D.A."/>
            <person name="Putnam N.H."/>
            <person name="Grigoriev I.V."/>
            <person name="Rokhsar D.S."/>
        </authorList>
    </citation>
    <scope>NUCLEOTIDE SEQUENCE</scope>
</reference>
<feature type="region of interest" description="Disordered" evidence="6">
    <location>
        <begin position="422"/>
        <end position="444"/>
    </location>
</feature>
<evidence type="ECO:0000259" key="7">
    <source>
        <dbReference type="PROSITE" id="PS50011"/>
    </source>
</evidence>
<evidence type="ECO:0000256" key="3">
    <source>
        <dbReference type="ARBA" id="ARBA00022527"/>
    </source>
</evidence>
<dbReference type="CTD" id="20194806"/>
<dbReference type="SMART" id="SM00036">
    <property type="entry name" value="CNH"/>
    <property type="match status" value="1"/>
</dbReference>
<evidence type="ECO:0000256" key="1">
    <source>
        <dbReference type="ARBA" id="ARBA00008874"/>
    </source>
</evidence>
<dbReference type="EMBL" id="AMQM01000641">
    <property type="status" value="NOT_ANNOTATED_CDS"/>
    <property type="molecule type" value="Genomic_DNA"/>
</dbReference>
<feature type="compositionally biased region" description="Acidic residues" evidence="6">
    <location>
        <begin position="422"/>
        <end position="433"/>
    </location>
</feature>
<evidence type="ECO:0000259" key="8">
    <source>
        <dbReference type="PROSITE" id="PS50219"/>
    </source>
</evidence>
<dbReference type="InterPro" id="IPR008271">
    <property type="entry name" value="Ser/Thr_kinase_AS"/>
</dbReference>
<feature type="region of interest" description="Disordered" evidence="6">
    <location>
        <begin position="573"/>
        <end position="595"/>
    </location>
</feature>
<dbReference type="Pfam" id="PF00780">
    <property type="entry name" value="CNH"/>
    <property type="match status" value="1"/>
</dbReference>
<dbReference type="PROSITE" id="PS00108">
    <property type="entry name" value="PROTEIN_KINASE_ST"/>
    <property type="match status" value="1"/>
</dbReference>
<feature type="compositionally biased region" description="Polar residues" evidence="6">
    <location>
        <begin position="488"/>
        <end position="500"/>
    </location>
</feature>
<feature type="compositionally biased region" description="Low complexity" evidence="6">
    <location>
        <begin position="337"/>
        <end position="360"/>
    </location>
</feature>
<dbReference type="EnsemblMetazoa" id="HelroT106153">
    <property type="protein sequence ID" value="HelroP106153"/>
    <property type="gene ID" value="HelroG106153"/>
</dbReference>
<evidence type="ECO:0000256" key="6">
    <source>
        <dbReference type="SAM" id="MobiDB-lite"/>
    </source>
</evidence>
<dbReference type="InterPro" id="IPR051700">
    <property type="entry name" value="STE20_Ser-Thr_kinase"/>
</dbReference>
<feature type="compositionally biased region" description="Low complexity" evidence="6">
    <location>
        <begin position="458"/>
        <end position="482"/>
    </location>
</feature>
<dbReference type="SMART" id="SM00220">
    <property type="entry name" value="S_TKc"/>
    <property type="match status" value="1"/>
</dbReference>
<evidence type="ECO:0000313" key="10">
    <source>
        <dbReference type="EnsemblMetazoa" id="HelroP106153"/>
    </source>
</evidence>
<dbReference type="EC" id="2.7.11.1" evidence="2"/>
<accession>T1EE04</accession>
<comment type="similarity">
    <text evidence="1">Belongs to the protein kinase superfamily. STE Ser/Thr protein kinase family. STE20 subfamily.</text>
</comment>
<dbReference type="FunFam" id="1.10.510.10:FF:000003">
    <property type="entry name" value="TRAF2 and NCK-interacting protein kinase isoform 4"/>
    <property type="match status" value="1"/>
</dbReference>
<feature type="region of interest" description="Disordered" evidence="6">
    <location>
        <begin position="261"/>
        <end position="369"/>
    </location>
</feature>
<keyword evidence="3" id="KW-0723">Serine/threonine-protein kinase</keyword>
<dbReference type="OrthoDB" id="8957712at2759"/>
<evidence type="ECO:0000256" key="4">
    <source>
        <dbReference type="ARBA" id="ARBA00022679"/>
    </source>
</evidence>
<name>T1EE04_HELRO</name>
<dbReference type="PROSITE" id="PS50011">
    <property type="entry name" value="PROTEIN_KINASE_DOM"/>
    <property type="match status" value="1"/>
</dbReference>
<dbReference type="PANTHER" id="PTHR47096">
    <property type="entry name" value="MISSHAPEN LIKE KINASE 1"/>
    <property type="match status" value="1"/>
</dbReference>
<evidence type="ECO:0000313" key="11">
    <source>
        <dbReference type="Proteomes" id="UP000015101"/>
    </source>
</evidence>
<evidence type="ECO:0000313" key="9">
    <source>
        <dbReference type="EMBL" id="ESO06497.1"/>
    </source>
</evidence>
<dbReference type="Pfam" id="PF00069">
    <property type="entry name" value="Pkinase"/>
    <property type="match status" value="1"/>
</dbReference>
<proteinExistence type="inferred from homology"/>
<reference evidence="10" key="3">
    <citation type="submission" date="2015-06" db="UniProtKB">
        <authorList>
            <consortium name="EnsemblMetazoa"/>
        </authorList>
    </citation>
    <scope>IDENTIFICATION</scope>
</reference>
<keyword evidence="4" id="KW-0808">Transferase</keyword>
<organism evidence="10 11">
    <name type="scientific">Helobdella robusta</name>
    <name type="common">Californian leech</name>
    <dbReference type="NCBI Taxonomy" id="6412"/>
    <lineage>
        <taxon>Eukaryota</taxon>
        <taxon>Metazoa</taxon>
        <taxon>Spiralia</taxon>
        <taxon>Lophotrochozoa</taxon>
        <taxon>Annelida</taxon>
        <taxon>Clitellata</taxon>
        <taxon>Hirudinea</taxon>
        <taxon>Rhynchobdellida</taxon>
        <taxon>Glossiphoniidae</taxon>
        <taxon>Helobdella</taxon>
    </lineage>
</organism>
<gene>
    <name evidence="10" type="primary">20194806</name>
    <name evidence="9" type="ORF">HELRODRAFT_106153</name>
</gene>
<feature type="region of interest" description="Disordered" evidence="6">
    <location>
        <begin position="458"/>
        <end position="514"/>
    </location>
</feature>
<dbReference type="eggNOG" id="KOG0587">
    <property type="taxonomic scope" value="Eukaryota"/>
</dbReference>
<evidence type="ECO:0000256" key="5">
    <source>
        <dbReference type="ARBA" id="ARBA00022777"/>
    </source>
</evidence>
<keyword evidence="5" id="KW-0418">Kinase</keyword>
<dbReference type="PANTHER" id="PTHR47096:SF1">
    <property type="entry name" value="MISSHAPEN LIKE KINASE 1"/>
    <property type="match status" value="1"/>
</dbReference>
<feature type="domain" description="Protein kinase" evidence="7">
    <location>
        <begin position="1"/>
        <end position="187"/>
    </location>
</feature>
<dbReference type="PROSITE" id="PS50219">
    <property type="entry name" value="CNH"/>
    <property type="match status" value="1"/>
</dbReference>
<dbReference type="GeneID" id="20194806"/>
<sequence>MEFCGAGSVTELIKATKGERNSLKEDWIAYISREILRGLSHLHTNKVIHRDIKGQNVLLTDNADVKLVDFGVSAQLDKTMSKRNTFIGTPYWMAPEVIACDTNPGATYGFKSDLWSLGITAIEMAEGKPPLSDIHPMRALFLIPRYPPPKLRQKKWLVDFVSFITDCLIKDHNSRPSTDQLLKHPFLKDLPTEKQVKVQMKEHIDKHRKSKRPEDIETEYEYDASDNEEDNAKNGGEPSSVLQMPGESTLRRNFLQIQEGEGRKTPNPYAIPQSGPSFSPLSRAQPAPALHNAKKPQQPQQLPQQSQVQIQQLQPPPSKHLQQPHHQAPFNMNNKYQPHVLQQKQQQPSQIPQLHRQQQSAPSHVGMNITSDNKIIPNNNINNNKIINNNNIITRSSNIPTPSDNNSRLSSANHVFVVADLEEDDDEDSDEELAPLPDGTLLASAPPRPLLVFVLVSPSSSNTTDNTTTKTTNSSGSSSSNSGKFRADNSSLPDLISNNKPKQKNKDATSNDANTEKNIVETLKHAHTHTHHTQTNTHTHTVQVTSLNDYAQQQQPLTKKQGSSRSFLSFGFGAKEQTPDSQSRKNSKISINILPNGNSSNMPEIRKYKKKFNTDINCAALWGVNLLIGTENGLMFLDRSGQGEVYTLISRRRFQQIDVLEGQNLLVSISGKSNKIRMYYLSWLKSKILKTDPNDKKVGYTNLAHLEGCTHFKIIKYERIKFLVVGLADCIEIFAWAPKPYLKFMAFKSFSGLTYKPLLVDLTVEESQRLKVVYGSCHGFHGIDLDTSSIFNIFMPMTTHTIVPHAIIVIPGSNGMSLLLCYDNDGVYVDTYGKVEKNSVLQWGELPSSVAYIGTNQIMGWGQKAIEIRTLDSGTLDGVFMHKKSQKLKFLCERNDKVFFSSVRSGSASQIYFMTLNRPAVSANW</sequence>
<reference evidence="9 11" key="2">
    <citation type="journal article" date="2013" name="Nature">
        <title>Insights into bilaterian evolution from three spiralian genomes.</title>
        <authorList>
            <person name="Simakov O."/>
            <person name="Marletaz F."/>
            <person name="Cho S.J."/>
            <person name="Edsinger-Gonzales E."/>
            <person name="Havlak P."/>
            <person name="Hellsten U."/>
            <person name="Kuo D.H."/>
            <person name="Larsson T."/>
            <person name="Lv J."/>
            <person name="Arendt D."/>
            <person name="Savage R."/>
            <person name="Osoegawa K."/>
            <person name="de Jong P."/>
            <person name="Grimwood J."/>
            <person name="Chapman J.A."/>
            <person name="Shapiro H."/>
            <person name="Aerts A."/>
            <person name="Otillar R.P."/>
            <person name="Terry A.Y."/>
            <person name="Boore J.L."/>
            <person name="Grigoriev I.V."/>
            <person name="Lindberg D.R."/>
            <person name="Seaver E.C."/>
            <person name="Weisblat D.A."/>
            <person name="Putnam N.H."/>
            <person name="Rokhsar D.S."/>
        </authorList>
    </citation>
    <scope>NUCLEOTIDE SEQUENCE</scope>
</reference>
<dbReference type="GO" id="GO:0005524">
    <property type="term" value="F:ATP binding"/>
    <property type="evidence" value="ECO:0007669"/>
    <property type="project" value="InterPro"/>
</dbReference>